<protein>
    <submittedName>
        <fullName evidence="2">Uncharacterized protein</fullName>
    </submittedName>
</protein>
<evidence type="ECO:0000256" key="1">
    <source>
        <dbReference type="SAM" id="Coils"/>
    </source>
</evidence>
<evidence type="ECO:0000313" key="3">
    <source>
        <dbReference type="Proteomes" id="UP000664654"/>
    </source>
</evidence>
<dbReference type="EMBL" id="JAFKCV010000019">
    <property type="protein sequence ID" value="MBN7827528.1"/>
    <property type="molecule type" value="Genomic_DNA"/>
</dbReference>
<feature type="coiled-coil region" evidence="1">
    <location>
        <begin position="53"/>
        <end position="80"/>
    </location>
</feature>
<gene>
    <name evidence="2" type="ORF">J0A66_20020</name>
</gene>
<organism evidence="2 3">
    <name type="scientific">Bowmanella dokdonensis</name>
    <dbReference type="NCBI Taxonomy" id="751969"/>
    <lineage>
        <taxon>Bacteria</taxon>
        <taxon>Pseudomonadati</taxon>
        <taxon>Pseudomonadota</taxon>
        <taxon>Gammaproteobacteria</taxon>
        <taxon>Alteromonadales</taxon>
        <taxon>Alteromonadaceae</taxon>
        <taxon>Bowmanella</taxon>
    </lineage>
</organism>
<name>A0A939DRV5_9ALTE</name>
<evidence type="ECO:0000313" key="2">
    <source>
        <dbReference type="EMBL" id="MBN7827528.1"/>
    </source>
</evidence>
<proteinExistence type="predicted"/>
<dbReference type="AlphaFoldDB" id="A0A939DRV5"/>
<dbReference type="Proteomes" id="UP000664654">
    <property type="component" value="Unassembled WGS sequence"/>
</dbReference>
<sequence>MNDRMKLLFVLLVILAMLRFGLAPWLQWQEDKHQEIILLQKRTSKGLAILNNQQAFSQQLAELESAEEQLRQSVFAAEAESAFQLARQREIEQLLNTFELKADRISWMASVPVVGAPLWQHTASFSIDGKTENIVRWHLAMEQQNPVIHISTFDVRLERQTSRSLGRARAEYRLVFYAMHAEQGGGDAGK</sequence>
<accession>A0A939DRV5</accession>
<reference evidence="2" key="1">
    <citation type="submission" date="2021-03" db="EMBL/GenBank/DDBJ databases">
        <title>novel species isolated from a fishpond in China.</title>
        <authorList>
            <person name="Lu H."/>
            <person name="Cai Z."/>
        </authorList>
    </citation>
    <scope>NUCLEOTIDE SEQUENCE</scope>
    <source>
        <strain evidence="2">JCM 30855</strain>
    </source>
</reference>
<dbReference type="RefSeq" id="WP_206575636.1">
    <property type="nucleotide sequence ID" value="NZ_JAFKCV010000019.1"/>
</dbReference>
<comment type="caution">
    <text evidence="2">The sequence shown here is derived from an EMBL/GenBank/DDBJ whole genome shotgun (WGS) entry which is preliminary data.</text>
</comment>
<keyword evidence="1" id="KW-0175">Coiled coil</keyword>
<keyword evidence="3" id="KW-1185">Reference proteome</keyword>